<evidence type="ECO:0000313" key="3">
    <source>
        <dbReference type="EMBL" id="MFD1301292.1"/>
    </source>
</evidence>
<feature type="chain" id="PRO_5046675885" evidence="2">
    <location>
        <begin position="21"/>
        <end position="83"/>
    </location>
</feature>
<sequence>MTARLATTVLALGLSVAASAASAQSYNAPAGIPAAVAPGGLAGRAAPSNLMEFRDGRSAHAPRRGHEGEITTGSTRRGERGAR</sequence>
<reference evidence="4" key="1">
    <citation type="journal article" date="2019" name="Int. J. Syst. Evol. Microbiol.">
        <title>The Global Catalogue of Microorganisms (GCM) 10K type strain sequencing project: providing services to taxonomists for standard genome sequencing and annotation.</title>
        <authorList>
            <consortium name="The Broad Institute Genomics Platform"/>
            <consortium name="The Broad Institute Genome Sequencing Center for Infectious Disease"/>
            <person name="Wu L."/>
            <person name="Ma J."/>
        </authorList>
    </citation>
    <scope>NUCLEOTIDE SEQUENCE [LARGE SCALE GENOMIC DNA]</scope>
    <source>
        <strain evidence="4">CCUG 56108</strain>
    </source>
</reference>
<evidence type="ECO:0000256" key="2">
    <source>
        <dbReference type="SAM" id="SignalP"/>
    </source>
</evidence>
<gene>
    <name evidence="3" type="ORF">ACFQ4G_06790</name>
</gene>
<keyword evidence="2" id="KW-0732">Signal</keyword>
<name>A0ABW3WVD1_9HYPH</name>
<proteinExistence type="predicted"/>
<feature type="region of interest" description="Disordered" evidence="1">
    <location>
        <begin position="54"/>
        <end position="83"/>
    </location>
</feature>
<keyword evidence="4" id="KW-1185">Reference proteome</keyword>
<feature type="signal peptide" evidence="2">
    <location>
        <begin position="1"/>
        <end position="20"/>
    </location>
</feature>
<organism evidence="3 4">
    <name type="scientific">Methylobacterium marchantiae</name>
    <dbReference type="NCBI Taxonomy" id="600331"/>
    <lineage>
        <taxon>Bacteria</taxon>
        <taxon>Pseudomonadati</taxon>
        <taxon>Pseudomonadota</taxon>
        <taxon>Alphaproteobacteria</taxon>
        <taxon>Hyphomicrobiales</taxon>
        <taxon>Methylobacteriaceae</taxon>
        <taxon>Methylobacterium</taxon>
    </lineage>
</organism>
<dbReference type="RefSeq" id="WP_238208289.1">
    <property type="nucleotide sequence ID" value="NZ_JBHTND010000006.1"/>
</dbReference>
<comment type="caution">
    <text evidence="3">The sequence shown here is derived from an EMBL/GenBank/DDBJ whole genome shotgun (WGS) entry which is preliminary data.</text>
</comment>
<accession>A0ABW3WVD1</accession>
<evidence type="ECO:0000313" key="4">
    <source>
        <dbReference type="Proteomes" id="UP001597176"/>
    </source>
</evidence>
<protein>
    <submittedName>
        <fullName evidence="3">Uncharacterized protein</fullName>
    </submittedName>
</protein>
<dbReference type="EMBL" id="JBHTND010000006">
    <property type="protein sequence ID" value="MFD1301292.1"/>
    <property type="molecule type" value="Genomic_DNA"/>
</dbReference>
<evidence type="ECO:0000256" key="1">
    <source>
        <dbReference type="SAM" id="MobiDB-lite"/>
    </source>
</evidence>
<feature type="compositionally biased region" description="Basic and acidic residues" evidence="1">
    <location>
        <begin position="54"/>
        <end position="69"/>
    </location>
</feature>
<dbReference type="Proteomes" id="UP001597176">
    <property type="component" value="Unassembled WGS sequence"/>
</dbReference>